<accession>A0A645C9B9</accession>
<gene>
    <name evidence="2" type="ORF">SDC9_119167</name>
</gene>
<dbReference type="EMBL" id="VSSQ01024592">
    <property type="protein sequence ID" value="MPM72194.1"/>
    <property type="molecule type" value="Genomic_DNA"/>
</dbReference>
<organism evidence="2">
    <name type="scientific">bioreactor metagenome</name>
    <dbReference type="NCBI Taxonomy" id="1076179"/>
    <lineage>
        <taxon>unclassified sequences</taxon>
        <taxon>metagenomes</taxon>
        <taxon>ecological metagenomes</taxon>
    </lineage>
</organism>
<name>A0A645C9B9_9ZZZZ</name>
<comment type="caution">
    <text evidence="2">The sequence shown here is derived from an EMBL/GenBank/DDBJ whole genome shotgun (WGS) entry which is preliminary data.</text>
</comment>
<sequence length="172" mass="17883">MAGIGLDLVGRLLDDATQRRERRGLQIGAQRGSGQLAGAAIGTQVACAVTNGDAGGDLHRLRHAGVVPLHGHHAGIGAGHGIQLGLGGSRRVERHVKRALVIIKLRGGHRHPHAGLGGLLGHGHLGHHLIFAPAIGCRQRRRSKGMAEGAGGGGNRRKKQKVTTLHGVQCSR</sequence>
<dbReference type="AlphaFoldDB" id="A0A645C9B9"/>
<proteinExistence type="predicted"/>
<feature type="region of interest" description="Disordered" evidence="1">
    <location>
        <begin position="141"/>
        <end position="172"/>
    </location>
</feature>
<evidence type="ECO:0000256" key="1">
    <source>
        <dbReference type="SAM" id="MobiDB-lite"/>
    </source>
</evidence>
<evidence type="ECO:0000313" key="2">
    <source>
        <dbReference type="EMBL" id="MPM72194.1"/>
    </source>
</evidence>
<reference evidence="2" key="1">
    <citation type="submission" date="2019-08" db="EMBL/GenBank/DDBJ databases">
        <authorList>
            <person name="Kucharzyk K."/>
            <person name="Murdoch R.W."/>
            <person name="Higgins S."/>
            <person name="Loffler F."/>
        </authorList>
    </citation>
    <scope>NUCLEOTIDE SEQUENCE</scope>
</reference>
<protein>
    <submittedName>
        <fullName evidence="2">Uncharacterized protein</fullName>
    </submittedName>
</protein>